<dbReference type="RefSeq" id="WP_250140956.1">
    <property type="nucleotide sequence ID" value="NZ_JALIQP010000003.1"/>
</dbReference>
<dbReference type="Proteomes" id="UP001595898">
    <property type="component" value="Unassembled WGS sequence"/>
</dbReference>
<comment type="caution">
    <text evidence="1">The sequence shown here is derived from an EMBL/GenBank/DDBJ whole genome shotgun (WGS) entry which is preliminary data.</text>
</comment>
<dbReference type="AlphaFoldDB" id="A0ABD5PUG0"/>
<keyword evidence="2" id="KW-1185">Reference proteome</keyword>
<evidence type="ECO:0000313" key="1">
    <source>
        <dbReference type="EMBL" id="MFC4544215.1"/>
    </source>
</evidence>
<gene>
    <name evidence="1" type="ORF">ACFO5R_20005</name>
</gene>
<reference evidence="1 2" key="1">
    <citation type="journal article" date="2019" name="Int. J. Syst. Evol. Microbiol.">
        <title>The Global Catalogue of Microorganisms (GCM) 10K type strain sequencing project: providing services to taxonomists for standard genome sequencing and annotation.</title>
        <authorList>
            <consortium name="The Broad Institute Genomics Platform"/>
            <consortium name="The Broad Institute Genome Sequencing Center for Infectious Disease"/>
            <person name="Wu L."/>
            <person name="Ma J."/>
        </authorList>
    </citation>
    <scope>NUCLEOTIDE SEQUENCE [LARGE SCALE GENOMIC DNA]</scope>
    <source>
        <strain evidence="1 2">WLHS5</strain>
    </source>
</reference>
<sequence length="90" mass="10191">MTSLNDEMADAQSQVAEVRDHLRQEIPELFEFDVIVGGIEYNANNNTVTITVEPSADAREQLSDRFGGVKVKIEDELTFQFQLTSTERIE</sequence>
<dbReference type="EMBL" id="JBHSFA010000011">
    <property type="protein sequence ID" value="MFC4544215.1"/>
    <property type="molecule type" value="Genomic_DNA"/>
</dbReference>
<accession>A0ABD5PUG0</accession>
<organism evidence="1 2">
    <name type="scientific">Halosolutus amylolyticus</name>
    <dbReference type="NCBI Taxonomy" id="2932267"/>
    <lineage>
        <taxon>Archaea</taxon>
        <taxon>Methanobacteriati</taxon>
        <taxon>Methanobacteriota</taxon>
        <taxon>Stenosarchaea group</taxon>
        <taxon>Halobacteria</taxon>
        <taxon>Halobacteriales</taxon>
        <taxon>Natrialbaceae</taxon>
        <taxon>Halosolutus</taxon>
    </lineage>
</organism>
<evidence type="ECO:0000313" key="2">
    <source>
        <dbReference type="Proteomes" id="UP001595898"/>
    </source>
</evidence>
<proteinExistence type="predicted"/>
<protein>
    <submittedName>
        <fullName evidence="1">Uncharacterized protein</fullName>
    </submittedName>
</protein>
<name>A0ABD5PUG0_9EURY</name>